<dbReference type="Gene3D" id="3.20.20.70">
    <property type="entry name" value="Aldolase class I"/>
    <property type="match status" value="1"/>
</dbReference>
<evidence type="ECO:0000256" key="5">
    <source>
        <dbReference type="ARBA" id="ARBA00022975"/>
    </source>
</evidence>
<evidence type="ECO:0000313" key="10">
    <source>
        <dbReference type="Proteomes" id="UP000255460"/>
    </source>
</evidence>
<keyword evidence="3" id="KW-0285">Flavoprotein</keyword>
<dbReference type="InterPro" id="IPR005720">
    <property type="entry name" value="Dihydroorotate_DH_cat"/>
</dbReference>
<evidence type="ECO:0000256" key="3">
    <source>
        <dbReference type="ARBA" id="ARBA00022630"/>
    </source>
</evidence>
<organism evidence="9 10">
    <name type="scientific">Escherichia coli</name>
    <dbReference type="NCBI Taxonomy" id="562"/>
    <lineage>
        <taxon>Bacteria</taxon>
        <taxon>Pseudomonadati</taxon>
        <taxon>Pseudomonadota</taxon>
        <taxon>Gammaproteobacteria</taxon>
        <taxon>Enterobacterales</taxon>
        <taxon>Enterobacteriaceae</taxon>
        <taxon>Escherichia</taxon>
    </lineage>
</organism>
<sequence>MGFGSIEIGTVTPRPQPGNDKPRLFRLVDAEGLINRMGFNNLGVDNLIENVKKSPL</sequence>
<dbReference type="InterPro" id="IPR050074">
    <property type="entry name" value="DHO_dehydrogenase"/>
</dbReference>
<dbReference type="GO" id="GO:0006207">
    <property type="term" value="P:'de novo' pyrimidine nucleobase biosynthetic process"/>
    <property type="evidence" value="ECO:0007669"/>
    <property type="project" value="InterPro"/>
</dbReference>
<dbReference type="EMBL" id="UFZQ01000001">
    <property type="protein sequence ID" value="STE87165.1"/>
    <property type="molecule type" value="Genomic_DNA"/>
</dbReference>
<dbReference type="Pfam" id="PF01180">
    <property type="entry name" value="DHO_dh"/>
    <property type="match status" value="1"/>
</dbReference>
<evidence type="ECO:0000256" key="7">
    <source>
        <dbReference type="SAM" id="MobiDB-lite"/>
    </source>
</evidence>
<dbReference type="PANTHER" id="PTHR48109">
    <property type="entry name" value="DIHYDROOROTATE DEHYDROGENASE (QUINONE), MITOCHONDRIAL-RELATED"/>
    <property type="match status" value="1"/>
</dbReference>
<dbReference type="GO" id="GO:1990663">
    <property type="term" value="F:dihydroorotate dehydrogenase (fumarate) activity"/>
    <property type="evidence" value="ECO:0007669"/>
    <property type="project" value="UniProtKB-EC"/>
</dbReference>
<name>A0A376KWY4_ECOLX</name>
<keyword evidence="5" id="KW-0665">Pyrimidine biosynthesis</keyword>
<feature type="domain" description="Dihydroorotate dehydrogenase catalytic" evidence="8">
    <location>
        <begin position="2"/>
        <end position="53"/>
    </location>
</feature>
<dbReference type="Proteomes" id="UP000255460">
    <property type="component" value="Unassembled WGS sequence"/>
</dbReference>
<dbReference type="GO" id="GO:0044205">
    <property type="term" value="P:'de novo' UMP biosynthetic process"/>
    <property type="evidence" value="ECO:0007669"/>
    <property type="project" value="UniProtKB-UniPathway"/>
</dbReference>
<keyword evidence="4" id="KW-0288">FMN</keyword>
<comment type="cofactor">
    <cofactor evidence="1">
        <name>FMN</name>
        <dbReference type="ChEBI" id="CHEBI:58210"/>
    </cofactor>
</comment>
<evidence type="ECO:0000256" key="2">
    <source>
        <dbReference type="ARBA" id="ARBA00004725"/>
    </source>
</evidence>
<dbReference type="EC" id="1.3.5.2" evidence="9"/>
<evidence type="ECO:0000259" key="8">
    <source>
        <dbReference type="Pfam" id="PF01180"/>
    </source>
</evidence>
<comment type="pathway">
    <text evidence="2">Pyrimidine metabolism; UMP biosynthesis via de novo pathway.</text>
</comment>
<dbReference type="InterPro" id="IPR001295">
    <property type="entry name" value="Dihydroorotate_DH_CS"/>
</dbReference>
<dbReference type="AlphaFoldDB" id="A0A376KWY4"/>
<dbReference type="GO" id="GO:0106430">
    <property type="term" value="F:dihydroorotate dehydrogenase (quinone) activity"/>
    <property type="evidence" value="ECO:0007669"/>
    <property type="project" value="UniProtKB-EC"/>
</dbReference>
<evidence type="ECO:0000313" key="9">
    <source>
        <dbReference type="EMBL" id="STE87165.1"/>
    </source>
</evidence>
<dbReference type="PANTHER" id="PTHR48109:SF4">
    <property type="entry name" value="DIHYDROOROTATE DEHYDROGENASE (QUINONE), MITOCHONDRIAL"/>
    <property type="match status" value="1"/>
</dbReference>
<dbReference type="InterPro" id="IPR013785">
    <property type="entry name" value="Aldolase_TIM"/>
</dbReference>
<dbReference type="GO" id="GO:0005737">
    <property type="term" value="C:cytoplasm"/>
    <property type="evidence" value="ECO:0007669"/>
    <property type="project" value="InterPro"/>
</dbReference>
<dbReference type="GO" id="GO:0005886">
    <property type="term" value="C:plasma membrane"/>
    <property type="evidence" value="ECO:0007669"/>
    <property type="project" value="TreeGrafter"/>
</dbReference>
<evidence type="ECO:0000256" key="6">
    <source>
        <dbReference type="ARBA" id="ARBA00023002"/>
    </source>
</evidence>
<reference evidence="9 10" key="1">
    <citation type="submission" date="2018-06" db="EMBL/GenBank/DDBJ databases">
        <authorList>
            <consortium name="Pathogen Informatics"/>
            <person name="Doyle S."/>
        </authorList>
    </citation>
    <scope>NUCLEOTIDE SEQUENCE [LARGE SCALE GENOMIC DNA]</scope>
    <source>
        <strain evidence="9 10">NCTC10418</strain>
    </source>
</reference>
<evidence type="ECO:0000256" key="4">
    <source>
        <dbReference type="ARBA" id="ARBA00022643"/>
    </source>
</evidence>
<proteinExistence type="predicted"/>
<protein>
    <submittedName>
        <fullName evidence="9">Dihydroorotate dehydrogenase 2</fullName>
        <ecNumber evidence="9">1.3.5.2</ecNumber>
        <ecNumber evidence="9">1.3.98.1</ecNumber>
    </submittedName>
</protein>
<feature type="region of interest" description="Disordered" evidence="7">
    <location>
        <begin position="1"/>
        <end position="22"/>
    </location>
</feature>
<dbReference type="UniPathway" id="UPA00070"/>
<gene>
    <name evidence="9" type="primary">pyrD_2</name>
    <name evidence="9" type="ORF">NCTC10418_04826</name>
</gene>
<dbReference type="PROSITE" id="PS00911">
    <property type="entry name" value="DHODEHASE_1"/>
    <property type="match status" value="1"/>
</dbReference>
<keyword evidence="6 9" id="KW-0560">Oxidoreductase</keyword>
<dbReference type="SUPFAM" id="SSF51395">
    <property type="entry name" value="FMN-linked oxidoreductases"/>
    <property type="match status" value="1"/>
</dbReference>
<dbReference type="EC" id="1.3.98.1" evidence="9"/>
<evidence type="ECO:0000256" key="1">
    <source>
        <dbReference type="ARBA" id="ARBA00001917"/>
    </source>
</evidence>
<accession>A0A376KWY4</accession>